<keyword evidence="3" id="KW-1015">Disulfide bond</keyword>
<feature type="active site" description="Nucleophile" evidence="5">
    <location>
        <position position="107"/>
    </location>
</feature>
<comment type="subcellular location">
    <subcellularLocation>
        <location evidence="6">Secreted</location>
        <location evidence="6">Cell wall</location>
    </subcellularLocation>
    <subcellularLocation>
        <location evidence="6">Secreted</location>
        <location evidence="6">Extracellular space</location>
        <location evidence="6">Apoplast</location>
    </subcellularLocation>
</comment>
<feature type="signal peptide" evidence="6">
    <location>
        <begin position="1"/>
        <end position="20"/>
    </location>
</feature>
<keyword evidence="2 6" id="KW-0378">Hydrolase</keyword>
<sequence>MVVHLLAFLLIVSFFSSSESSIIDQPTLSFSEGFHPLYGELNVVPHEANKSVHISMDERSSSGFRSKLMYVHGYFESSIRLPENYSAGVVVTFYACNNQKFPYVHDEIDFEFLGHIDGQEWLVQTNFYGNGSTNRGREERYVLWFDPSEDFHRYGILWTGNRITYYVDHVPIRHVIRKVDSNSIGADFPSKEMRLYGTIWNGSNWATMGGKYKLDLTNYGPYVAKFSNFVLNNNNTGSLIWNENENEMMSEEDTRHMRTFRNKYMTYSYCYDYKRYAVALPECVFYSDEFAHLQKFDPWTFGSGGNKASN</sequence>
<keyword evidence="6" id="KW-0134">Cell wall</keyword>
<dbReference type="GO" id="GO:0071555">
    <property type="term" value="P:cell wall organization"/>
    <property type="evidence" value="ECO:0007669"/>
    <property type="project" value="UniProtKB-KW"/>
</dbReference>
<dbReference type="PIRSF" id="PIRSF005604">
    <property type="entry name" value="XET"/>
    <property type="match status" value="1"/>
</dbReference>
<dbReference type="InterPro" id="IPR010713">
    <property type="entry name" value="XET_C"/>
</dbReference>
<comment type="function">
    <text evidence="6">Catalyzes xyloglucan endohydrolysis (XEH) and/or endotransglycosylation (XET). Cleaves and religates xyloglucan polymers, an essential constituent of the primary cell wall, and thereby participates in cell wall construction of growing tissues.</text>
</comment>
<dbReference type="EC" id="2.4.1.207" evidence="6"/>
<dbReference type="InterPro" id="IPR016455">
    <property type="entry name" value="XTH"/>
</dbReference>
<dbReference type="Gene3D" id="2.60.120.200">
    <property type="match status" value="1"/>
</dbReference>
<accession>A0ABD3T8A4</accession>
<evidence type="ECO:0000313" key="9">
    <source>
        <dbReference type="Proteomes" id="UP001634393"/>
    </source>
</evidence>
<keyword evidence="9" id="KW-1185">Reference proteome</keyword>
<dbReference type="InterPro" id="IPR000757">
    <property type="entry name" value="Beta-glucanase-like"/>
</dbReference>
<evidence type="ECO:0000256" key="5">
    <source>
        <dbReference type="PIRSR" id="PIRSR005604-1"/>
    </source>
</evidence>
<name>A0ABD3T8A4_9LAMI</name>
<reference evidence="8 9" key="1">
    <citation type="submission" date="2024-12" db="EMBL/GenBank/DDBJ databases">
        <title>The unique morphological basis and parallel evolutionary history of personate flowers in Penstemon.</title>
        <authorList>
            <person name="Depatie T.H."/>
            <person name="Wessinger C.A."/>
        </authorList>
    </citation>
    <scope>NUCLEOTIDE SEQUENCE [LARGE SCALE GENOMIC DNA]</scope>
    <source>
        <strain evidence="8">WTNN_2</strain>
        <tissue evidence="8">Leaf</tissue>
    </source>
</reference>
<keyword evidence="6" id="KW-0052">Apoplast</keyword>
<dbReference type="Proteomes" id="UP001634393">
    <property type="component" value="Unassembled WGS sequence"/>
</dbReference>
<dbReference type="InterPro" id="IPR013320">
    <property type="entry name" value="ConA-like_dom_sf"/>
</dbReference>
<dbReference type="SUPFAM" id="SSF49899">
    <property type="entry name" value="Concanavalin A-like lectins/glucanases"/>
    <property type="match status" value="1"/>
</dbReference>
<protein>
    <recommendedName>
        <fullName evidence="6">Xyloglucan endotransglucosylase/hydrolase</fullName>
        <ecNumber evidence="6">2.4.1.207</ecNumber>
    </recommendedName>
</protein>
<keyword evidence="1 6" id="KW-0808">Transferase</keyword>
<evidence type="ECO:0000256" key="2">
    <source>
        <dbReference type="ARBA" id="ARBA00022801"/>
    </source>
</evidence>
<feature type="active site" description="Proton donor" evidence="5">
    <location>
        <position position="111"/>
    </location>
</feature>
<comment type="PTM">
    <text evidence="6">Contains at least one intrachain disulfide bond essential for its enzymatic activity.</text>
</comment>
<dbReference type="GO" id="GO:0016762">
    <property type="term" value="F:xyloglucan:xyloglucosyl transferase activity"/>
    <property type="evidence" value="ECO:0007669"/>
    <property type="project" value="UniProtKB-EC"/>
</dbReference>
<organism evidence="8 9">
    <name type="scientific">Penstemon smallii</name>
    <dbReference type="NCBI Taxonomy" id="265156"/>
    <lineage>
        <taxon>Eukaryota</taxon>
        <taxon>Viridiplantae</taxon>
        <taxon>Streptophyta</taxon>
        <taxon>Embryophyta</taxon>
        <taxon>Tracheophyta</taxon>
        <taxon>Spermatophyta</taxon>
        <taxon>Magnoliopsida</taxon>
        <taxon>eudicotyledons</taxon>
        <taxon>Gunneridae</taxon>
        <taxon>Pentapetalae</taxon>
        <taxon>asterids</taxon>
        <taxon>lamiids</taxon>
        <taxon>Lamiales</taxon>
        <taxon>Plantaginaceae</taxon>
        <taxon>Cheloneae</taxon>
        <taxon>Penstemon</taxon>
    </lineage>
</organism>
<feature type="chain" id="PRO_5044526939" description="Xyloglucan endotransglucosylase/hydrolase" evidence="6">
    <location>
        <begin position="21"/>
        <end position="310"/>
    </location>
</feature>
<dbReference type="GO" id="GO:0016798">
    <property type="term" value="F:hydrolase activity, acting on glycosyl bonds"/>
    <property type="evidence" value="ECO:0007669"/>
    <property type="project" value="UniProtKB-KW"/>
</dbReference>
<evidence type="ECO:0000256" key="3">
    <source>
        <dbReference type="ARBA" id="ARBA00023157"/>
    </source>
</evidence>
<keyword evidence="4 6" id="KW-0326">Glycosidase</keyword>
<keyword evidence="6" id="KW-0961">Cell wall biogenesis/degradation</keyword>
<evidence type="ECO:0000256" key="6">
    <source>
        <dbReference type="RuleBase" id="RU361120"/>
    </source>
</evidence>
<dbReference type="InterPro" id="IPR044791">
    <property type="entry name" value="Beta-glucanase/XTH"/>
</dbReference>
<dbReference type="PANTHER" id="PTHR31062">
    <property type="entry name" value="XYLOGLUCAN ENDOTRANSGLUCOSYLASE/HYDROLASE PROTEIN 8-RELATED"/>
    <property type="match status" value="1"/>
</dbReference>
<keyword evidence="6" id="KW-0732">Signal</keyword>
<dbReference type="Pfam" id="PF06955">
    <property type="entry name" value="XET_C"/>
    <property type="match status" value="1"/>
</dbReference>
<evidence type="ECO:0000313" key="8">
    <source>
        <dbReference type="EMBL" id="KAL3832823.1"/>
    </source>
</evidence>
<dbReference type="EMBL" id="JBJXBP010000004">
    <property type="protein sequence ID" value="KAL3832823.1"/>
    <property type="molecule type" value="Genomic_DNA"/>
</dbReference>
<dbReference type="GO" id="GO:0048046">
    <property type="term" value="C:apoplast"/>
    <property type="evidence" value="ECO:0007669"/>
    <property type="project" value="UniProtKB-SubCell"/>
</dbReference>
<comment type="caution">
    <text evidence="8">The sequence shown here is derived from an EMBL/GenBank/DDBJ whole genome shotgun (WGS) entry which is preliminary data.</text>
</comment>
<gene>
    <name evidence="8" type="ORF">ACJIZ3_007559</name>
</gene>
<dbReference type="PROSITE" id="PS51762">
    <property type="entry name" value="GH16_2"/>
    <property type="match status" value="1"/>
</dbReference>
<dbReference type="Pfam" id="PF00722">
    <property type="entry name" value="Glyco_hydro_16"/>
    <property type="match status" value="1"/>
</dbReference>
<evidence type="ECO:0000256" key="1">
    <source>
        <dbReference type="ARBA" id="ARBA00022679"/>
    </source>
</evidence>
<comment type="similarity">
    <text evidence="6">Belongs to the glycosyl hydrolase 16 family.</text>
</comment>
<evidence type="ECO:0000259" key="7">
    <source>
        <dbReference type="PROSITE" id="PS51762"/>
    </source>
</evidence>
<feature type="domain" description="GH16" evidence="7">
    <location>
        <begin position="18"/>
        <end position="225"/>
    </location>
</feature>
<keyword evidence="6" id="KW-0964">Secreted</keyword>
<proteinExistence type="inferred from homology"/>
<evidence type="ECO:0000256" key="4">
    <source>
        <dbReference type="ARBA" id="ARBA00023295"/>
    </source>
</evidence>
<dbReference type="AlphaFoldDB" id="A0ABD3T8A4"/>